<dbReference type="EMBL" id="JAHXZJ010002237">
    <property type="protein sequence ID" value="KAH0547243.1"/>
    <property type="molecule type" value="Genomic_DNA"/>
</dbReference>
<feature type="compositionally biased region" description="Basic and acidic residues" evidence="1">
    <location>
        <begin position="7"/>
        <end position="17"/>
    </location>
</feature>
<feature type="region of interest" description="Disordered" evidence="1">
    <location>
        <begin position="139"/>
        <end position="160"/>
    </location>
</feature>
<evidence type="ECO:0000256" key="1">
    <source>
        <dbReference type="SAM" id="MobiDB-lite"/>
    </source>
</evidence>
<feature type="compositionally biased region" description="Basic and acidic residues" evidence="1">
    <location>
        <begin position="149"/>
        <end position="158"/>
    </location>
</feature>
<evidence type="ECO:0000313" key="3">
    <source>
        <dbReference type="Proteomes" id="UP000826195"/>
    </source>
</evidence>
<feature type="compositionally biased region" description="Low complexity" evidence="1">
    <location>
        <begin position="46"/>
        <end position="59"/>
    </location>
</feature>
<feature type="compositionally biased region" description="Pro residues" evidence="1">
    <location>
        <begin position="23"/>
        <end position="35"/>
    </location>
</feature>
<accession>A0AAV7HSQ3</accession>
<dbReference type="AlphaFoldDB" id="A0AAV7HSQ3"/>
<protein>
    <submittedName>
        <fullName evidence="2">Uncharacterized protein</fullName>
    </submittedName>
</protein>
<gene>
    <name evidence="2" type="ORF">KQX54_017933</name>
</gene>
<dbReference type="Proteomes" id="UP000826195">
    <property type="component" value="Unassembled WGS sequence"/>
</dbReference>
<sequence>MIFIITDRVRVKEEKDASSTAPGSPPTPPHTPQSPPRSVHNPSGMQSSQPITSTSPSLQSHHHQQQLQNLANSPISQILSSNPALAQLLQQNPAILSQNPQLAQLLQQNLQAHMGNVLFSPGCREDDERRQTDDVDSLLAPSIEFSPEANERTSISKEEVEEGEDGGVMLLAALLPIYVALFVKVNCRPLKFHSL</sequence>
<name>A0AAV7HSQ3_COTGL</name>
<proteinExistence type="predicted"/>
<reference evidence="2 3" key="1">
    <citation type="journal article" date="2021" name="J. Hered.">
        <title>A chromosome-level genome assembly of the parasitoid wasp, Cotesia glomerata (Hymenoptera: Braconidae).</title>
        <authorList>
            <person name="Pinto B.J."/>
            <person name="Weis J.J."/>
            <person name="Gamble T."/>
            <person name="Ode P.J."/>
            <person name="Paul R."/>
            <person name="Zaspel J.M."/>
        </authorList>
    </citation>
    <scope>NUCLEOTIDE SEQUENCE [LARGE SCALE GENOMIC DNA]</scope>
    <source>
        <strain evidence="2">CgM1</strain>
    </source>
</reference>
<keyword evidence="3" id="KW-1185">Reference proteome</keyword>
<comment type="caution">
    <text evidence="2">The sequence shown here is derived from an EMBL/GenBank/DDBJ whole genome shotgun (WGS) entry which is preliminary data.</text>
</comment>
<feature type="region of interest" description="Disordered" evidence="1">
    <location>
        <begin position="1"/>
        <end position="68"/>
    </location>
</feature>
<evidence type="ECO:0000313" key="2">
    <source>
        <dbReference type="EMBL" id="KAH0547243.1"/>
    </source>
</evidence>
<organism evidence="2 3">
    <name type="scientific">Cotesia glomerata</name>
    <name type="common">Lepidopteran parasitic wasp</name>
    <name type="synonym">Apanteles glomeratus</name>
    <dbReference type="NCBI Taxonomy" id="32391"/>
    <lineage>
        <taxon>Eukaryota</taxon>
        <taxon>Metazoa</taxon>
        <taxon>Ecdysozoa</taxon>
        <taxon>Arthropoda</taxon>
        <taxon>Hexapoda</taxon>
        <taxon>Insecta</taxon>
        <taxon>Pterygota</taxon>
        <taxon>Neoptera</taxon>
        <taxon>Endopterygota</taxon>
        <taxon>Hymenoptera</taxon>
        <taxon>Apocrita</taxon>
        <taxon>Ichneumonoidea</taxon>
        <taxon>Braconidae</taxon>
        <taxon>Microgastrinae</taxon>
        <taxon>Cotesia</taxon>
    </lineage>
</organism>